<evidence type="ECO:0000259" key="4">
    <source>
        <dbReference type="Pfam" id="PF07627"/>
    </source>
</evidence>
<evidence type="ECO:0000259" key="6">
    <source>
        <dbReference type="Pfam" id="PF07637"/>
    </source>
</evidence>
<dbReference type="InterPro" id="IPR013043">
    <property type="entry name" value="DUF1595"/>
</dbReference>
<dbReference type="EMBL" id="CP036299">
    <property type="protein sequence ID" value="QDV30471.1"/>
    <property type="molecule type" value="Genomic_DNA"/>
</dbReference>
<dbReference type="Pfam" id="PF07637">
    <property type="entry name" value="PSD5"/>
    <property type="match status" value="1"/>
</dbReference>
<dbReference type="AlphaFoldDB" id="A0A518GPT1"/>
<dbReference type="GO" id="GO:0020037">
    <property type="term" value="F:heme binding"/>
    <property type="evidence" value="ECO:0007669"/>
    <property type="project" value="InterPro"/>
</dbReference>
<dbReference type="InterPro" id="IPR013042">
    <property type="entry name" value="DUF1592"/>
</dbReference>
<keyword evidence="8" id="KW-1185">Reference proteome</keyword>
<evidence type="ECO:0000259" key="5">
    <source>
        <dbReference type="Pfam" id="PF07631"/>
    </source>
</evidence>
<feature type="domain" description="DUF1585" evidence="2">
    <location>
        <begin position="546"/>
        <end position="616"/>
    </location>
</feature>
<feature type="signal peptide" evidence="1">
    <location>
        <begin position="1"/>
        <end position="27"/>
    </location>
</feature>
<dbReference type="GO" id="GO:0009055">
    <property type="term" value="F:electron transfer activity"/>
    <property type="evidence" value="ECO:0007669"/>
    <property type="project" value="InterPro"/>
</dbReference>
<feature type="domain" description="DUF1587" evidence="3">
    <location>
        <begin position="123"/>
        <end position="188"/>
    </location>
</feature>
<dbReference type="InterPro" id="IPR013036">
    <property type="entry name" value="DUF1587"/>
</dbReference>
<protein>
    <recommendedName>
        <fullName evidence="9">Planctomycete cytochrome C</fullName>
    </recommendedName>
</protein>
<feature type="domain" description="DUF1588" evidence="4">
    <location>
        <begin position="430"/>
        <end position="529"/>
    </location>
</feature>
<dbReference type="KEGG" id="peh:Spb1_24050"/>
<evidence type="ECO:0000259" key="3">
    <source>
        <dbReference type="Pfam" id="PF07626"/>
    </source>
</evidence>
<dbReference type="RefSeq" id="WP_145299899.1">
    <property type="nucleotide sequence ID" value="NZ_CP036299.1"/>
</dbReference>
<dbReference type="Pfam" id="PF07627">
    <property type="entry name" value="PSCyt3"/>
    <property type="match status" value="1"/>
</dbReference>
<sequence length="622" mass="69266" precursor="true">MLWSFPRTAAILAATLLNVSTYAVVFADAPDFPADVLPVLKQNCSTCHNATHASGGIDLTLLYDSDAVRERYDLWKKAVKQVQHNTMPPDEALNNADRQLLLGWHQSEFFRTDERNPGPAMPRQLTRNEYANTVRDLLHVNFDASGEAGIPQENVVDGLPNRAAGLVLESTLMEKYFMAADLALEHLFTHPGAGAARKQLLGVGPSKELSAKEAVRQVLSAFVRRAFRRPPTEPEVERYAVIADEALKAGHPFDMAIRKAMKPILVSPHFLLRVEMTPGKDQRIGDHEVAVRLSYFLWSTMPDDELFALADGGKLSQRENLEKQVRRMLAHPKASALTTQFLAQWLQLPHLQKALPSQNQFPTYTRSLRDAMGEEIRLFCNHLRTADRSLLEFLEADYTFANAELARHYGLATIPEKGFEKVSLRPQDHRGGLPGMAGILTMTSHTDRTKPTARGKWILDVILGSPPPPPPAAAGSFAPLAKDRPEPASFREKLAQHASDPNCTGCHLKIDPLGFALENYDAIGSWRDKVGDTPVDNLGMLPGVGEFQGVDGLRTVLKTRQLDFVENLVAQTLSYALGRELSYYDEPSVQAVVHELRGDEYRFSTLILSVVQSHPFQHRNRE</sequence>
<dbReference type="Pfam" id="PF07624">
    <property type="entry name" value="PSD2"/>
    <property type="match status" value="1"/>
</dbReference>
<name>A0A518GPT1_9PLAN</name>
<dbReference type="OrthoDB" id="175242at2"/>
<dbReference type="SUPFAM" id="SSF46626">
    <property type="entry name" value="Cytochrome c"/>
    <property type="match status" value="1"/>
</dbReference>
<gene>
    <name evidence="7" type="ORF">Spb1_24050</name>
</gene>
<proteinExistence type="predicted"/>
<feature type="domain" description="DUF1592" evidence="5">
    <location>
        <begin position="285"/>
        <end position="411"/>
    </location>
</feature>
<evidence type="ECO:0000256" key="1">
    <source>
        <dbReference type="SAM" id="SignalP"/>
    </source>
</evidence>
<dbReference type="Pfam" id="PF07631">
    <property type="entry name" value="PSD4"/>
    <property type="match status" value="1"/>
</dbReference>
<keyword evidence="1" id="KW-0732">Signal</keyword>
<feature type="domain" description="DUF1595" evidence="6">
    <location>
        <begin position="215"/>
        <end position="275"/>
    </location>
</feature>
<dbReference type="Proteomes" id="UP000315349">
    <property type="component" value="Chromosome"/>
</dbReference>
<evidence type="ECO:0000313" key="8">
    <source>
        <dbReference type="Proteomes" id="UP000315349"/>
    </source>
</evidence>
<organism evidence="7 8">
    <name type="scientific">Planctopirus ephydatiae</name>
    <dbReference type="NCBI Taxonomy" id="2528019"/>
    <lineage>
        <taxon>Bacteria</taxon>
        <taxon>Pseudomonadati</taxon>
        <taxon>Planctomycetota</taxon>
        <taxon>Planctomycetia</taxon>
        <taxon>Planctomycetales</taxon>
        <taxon>Planctomycetaceae</taxon>
        <taxon>Planctopirus</taxon>
    </lineage>
</organism>
<dbReference type="Pfam" id="PF07626">
    <property type="entry name" value="PSD3"/>
    <property type="match status" value="1"/>
</dbReference>
<evidence type="ECO:0008006" key="9">
    <source>
        <dbReference type="Google" id="ProtNLM"/>
    </source>
</evidence>
<dbReference type="InterPro" id="IPR011478">
    <property type="entry name" value="DUF1585"/>
</dbReference>
<feature type="chain" id="PRO_5021720076" description="Planctomycete cytochrome C" evidence="1">
    <location>
        <begin position="28"/>
        <end position="622"/>
    </location>
</feature>
<dbReference type="InterPro" id="IPR013039">
    <property type="entry name" value="DUF1588"/>
</dbReference>
<evidence type="ECO:0000313" key="7">
    <source>
        <dbReference type="EMBL" id="QDV30471.1"/>
    </source>
</evidence>
<dbReference type="InterPro" id="IPR036909">
    <property type="entry name" value="Cyt_c-like_dom_sf"/>
</dbReference>
<reference evidence="7 8" key="1">
    <citation type="submission" date="2019-02" db="EMBL/GenBank/DDBJ databases">
        <title>Deep-cultivation of Planctomycetes and their phenomic and genomic characterization uncovers novel biology.</title>
        <authorList>
            <person name="Wiegand S."/>
            <person name="Jogler M."/>
            <person name="Boedeker C."/>
            <person name="Pinto D."/>
            <person name="Vollmers J."/>
            <person name="Rivas-Marin E."/>
            <person name="Kohn T."/>
            <person name="Peeters S.H."/>
            <person name="Heuer A."/>
            <person name="Rast P."/>
            <person name="Oberbeckmann S."/>
            <person name="Bunk B."/>
            <person name="Jeske O."/>
            <person name="Meyerdierks A."/>
            <person name="Storesund J.E."/>
            <person name="Kallscheuer N."/>
            <person name="Luecker S."/>
            <person name="Lage O.M."/>
            <person name="Pohl T."/>
            <person name="Merkel B.J."/>
            <person name="Hornburger P."/>
            <person name="Mueller R.-W."/>
            <person name="Bruemmer F."/>
            <person name="Labrenz M."/>
            <person name="Spormann A.M."/>
            <person name="Op den Camp H."/>
            <person name="Overmann J."/>
            <person name="Amann R."/>
            <person name="Jetten M.S.M."/>
            <person name="Mascher T."/>
            <person name="Medema M.H."/>
            <person name="Devos D.P."/>
            <person name="Kaster A.-K."/>
            <person name="Ovreas L."/>
            <person name="Rohde M."/>
            <person name="Galperin M.Y."/>
            <person name="Jogler C."/>
        </authorList>
    </citation>
    <scope>NUCLEOTIDE SEQUENCE [LARGE SCALE GENOMIC DNA]</scope>
    <source>
        <strain evidence="7 8">Spb1</strain>
    </source>
</reference>
<accession>A0A518GPT1</accession>
<evidence type="ECO:0000259" key="2">
    <source>
        <dbReference type="Pfam" id="PF07624"/>
    </source>
</evidence>